<comment type="caution">
    <text evidence="10">The sequence shown here is derived from an EMBL/GenBank/DDBJ whole genome shotgun (WGS) entry which is preliminary data.</text>
</comment>
<keyword evidence="11" id="KW-1185">Reference proteome</keyword>
<dbReference type="InterPro" id="IPR000515">
    <property type="entry name" value="MetI-like"/>
</dbReference>
<dbReference type="GO" id="GO:0055085">
    <property type="term" value="P:transmembrane transport"/>
    <property type="evidence" value="ECO:0007669"/>
    <property type="project" value="InterPro"/>
</dbReference>
<feature type="transmembrane region" description="Helical" evidence="7">
    <location>
        <begin position="100"/>
        <end position="121"/>
    </location>
</feature>
<dbReference type="InterPro" id="IPR035906">
    <property type="entry name" value="MetI-like_sf"/>
</dbReference>
<keyword evidence="5 7" id="KW-1133">Transmembrane helix</keyword>
<accession>A0A927GQA4</accession>
<evidence type="ECO:0000256" key="3">
    <source>
        <dbReference type="ARBA" id="ARBA00022475"/>
    </source>
</evidence>
<keyword evidence="6 7" id="KW-0472">Membrane</keyword>
<dbReference type="AlphaFoldDB" id="A0A927GQA4"/>
<feature type="transmembrane region" description="Helical" evidence="7">
    <location>
        <begin position="230"/>
        <end position="254"/>
    </location>
</feature>
<organism evidence="10 11">
    <name type="scientific">Paenibacillus sabuli</name>
    <dbReference type="NCBI Taxonomy" id="2772509"/>
    <lineage>
        <taxon>Bacteria</taxon>
        <taxon>Bacillati</taxon>
        <taxon>Bacillota</taxon>
        <taxon>Bacilli</taxon>
        <taxon>Bacillales</taxon>
        <taxon>Paenibacillaceae</taxon>
        <taxon>Paenibacillus</taxon>
    </lineage>
</organism>
<keyword evidence="4 7" id="KW-0812">Transmembrane</keyword>
<evidence type="ECO:0000256" key="7">
    <source>
        <dbReference type="RuleBase" id="RU363032"/>
    </source>
</evidence>
<feature type="compositionally biased region" description="Pro residues" evidence="8">
    <location>
        <begin position="1"/>
        <end position="10"/>
    </location>
</feature>
<evidence type="ECO:0000313" key="11">
    <source>
        <dbReference type="Proteomes" id="UP000621560"/>
    </source>
</evidence>
<evidence type="ECO:0000256" key="5">
    <source>
        <dbReference type="ARBA" id="ARBA00022989"/>
    </source>
</evidence>
<feature type="region of interest" description="Disordered" evidence="8">
    <location>
        <begin position="1"/>
        <end position="26"/>
    </location>
</feature>
<dbReference type="GO" id="GO:0005886">
    <property type="term" value="C:plasma membrane"/>
    <property type="evidence" value="ECO:0007669"/>
    <property type="project" value="UniProtKB-SubCell"/>
</dbReference>
<evidence type="ECO:0000259" key="9">
    <source>
        <dbReference type="PROSITE" id="PS50928"/>
    </source>
</evidence>
<feature type="transmembrane region" description="Helical" evidence="7">
    <location>
        <begin position="292"/>
        <end position="315"/>
    </location>
</feature>
<dbReference type="CDD" id="cd06261">
    <property type="entry name" value="TM_PBP2"/>
    <property type="match status" value="1"/>
</dbReference>
<comment type="similarity">
    <text evidence="7">Belongs to the binding-protein-dependent transport system permease family.</text>
</comment>
<feature type="transmembrane region" description="Helical" evidence="7">
    <location>
        <begin position="142"/>
        <end position="163"/>
    </location>
</feature>
<dbReference type="Pfam" id="PF00528">
    <property type="entry name" value="BPD_transp_1"/>
    <property type="match status" value="1"/>
</dbReference>
<evidence type="ECO:0000256" key="2">
    <source>
        <dbReference type="ARBA" id="ARBA00022448"/>
    </source>
</evidence>
<reference evidence="10" key="1">
    <citation type="submission" date="2020-09" db="EMBL/GenBank/DDBJ databases">
        <title>A novel bacterium of genus Paenibacillus, isolated from South China Sea.</title>
        <authorList>
            <person name="Huang H."/>
            <person name="Mo K."/>
            <person name="Hu Y."/>
        </authorList>
    </citation>
    <scope>NUCLEOTIDE SEQUENCE</scope>
    <source>
        <strain evidence="10">IB182496</strain>
    </source>
</reference>
<evidence type="ECO:0000256" key="8">
    <source>
        <dbReference type="SAM" id="MobiDB-lite"/>
    </source>
</evidence>
<evidence type="ECO:0000313" key="10">
    <source>
        <dbReference type="EMBL" id="MBD2844173.1"/>
    </source>
</evidence>
<dbReference type="Proteomes" id="UP000621560">
    <property type="component" value="Unassembled WGS sequence"/>
</dbReference>
<keyword evidence="2 7" id="KW-0813">Transport</keyword>
<feature type="transmembrane region" description="Helical" evidence="7">
    <location>
        <begin position="35"/>
        <end position="54"/>
    </location>
</feature>
<sequence>MNTTVSPPPEAAARPQSGKPGGRQGFSRKRFRQNIPLLAMFLPVVAFYVIFKYAPIAGNVIAFKDYNFFDGVFGSPWVGLHNFELLFTQSRTLSIIRNTLMLSLLQLLFGFPAPIILALMLNEVRKVLFRRVLQTIVYLPHFFNWVIIGGIVVTVFSMEAGTINHWIERWFGEPYPFLYKPISWIAVFVSSGVWKEMGFGTIIYLAAMSTIDPGLYESASMDGASKLRQIWHITLPGIRSIIVILFILSTGNIMEVGFDQVFMLQNGVVSDVSEVISTYIYRVGLKGAQFSLSAAMGLFEALVGLVLVVAANWVARRFDQGLF</sequence>
<dbReference type="PANTHER" id="PTHR43227">
    <property type="entry name" value="BLL4140 PROTEIN"/>
    <property type="match status" value="1"/>
</dbReference>
<dbReference type="PANTHER" id="PTHR43227:SF11">
    <property type="entry name" value="BLL4140 PROTEIN"/>
    <property type="match status" value="1"/>
</dbReference>
<keyword evidence="3" id="KW-1003">Cell membrane</keyword>
<dbReference type="RefSeq" id="WP_190914618.1">
    <property type="nucleotide sequence ID" value="NZ_JACXIZ010000008.1"/>
</dbReference>
<feature type="transmembrane region" description="Helical" evidence="7">
    <location>
        <begin position="183"/>
        <end position="209"/>
    </location>
</feature>
<evidence type="ECO:0000256" key="1">
    <source>
        <dbReference type="ARBA" id="ARBA00004651"/>
    </source>
</evidence>
<dbReference type="EMBL" id="JACXIZ010000008">
    <property type="protein sequence ID" value="MBD2844173.1"/>
    <property type="molecule type" value="Genomic_DNA"/>
</dbReference>
<proteinExistence type="inferred from homology"/>
<dbReference type="InterPro" id="IPR050809">
    <property type="entry name" value="UgpAE/MalFG_permease"/>
</dbReference>
<feature type="domain" description="ABC transmembrane type-1" evidence="9">
    <location>
        <begin position="96"/>
        <end position="311"/>
    </location>
</feature>
<name>A0A927GQA4_9BACL</name>
<dbReference type="PROSITE" id="PS50928">
    <property type="entry name" value="ABC_TM1"/>
    <property type="match status" value="1"/>
</dbReference>
<comment type="subcellular location">
    <subcellularLocation>
        <location evidence="1 7">Cell membrane</location>
        <topology evidence="1 7">Multi-pass membrane protein</topology>
    </subcellularLocation>
</comment>
<evidence type="ECO:0000256" key="4">
    <source>
        <dbReference type="ARBA" id="ARBA00022692"/>
    </source>
</evidence>
<protein>
    <submittedName>
        <fullName evidence="10">Sugar ABC transporter permease</fullName>
    </submittedName>
</protein>
<gene>
    <name evidence="10" type="ORF">IDH44_03150</name>
</gene>
<dbReference type="Gene3D" id="1.10.3720.10">
    <property type="entry name" value="MetI-like"/>
    <property type="match status" value="1"/>
</dbReference>
<evidence type="ECO:0000256" key="6">
    <source>
        <dbReference type="ARBA" id="ARBA00023136"/>
    </source>
</evidence>
<dbReference type="SUPFAM" id="SSF161098">
    <property type="entry name" value="MetI-like"/>
    <property type="match status" value="1"/>
</dbReference>